<comment type="caution">
    <text evidence="2">The sequence shown here is derived from an EMBL/GenBank/DDBJ whole genome shotgun (WGS) entry which is preliminary data.</text>
</comment>
<sequence length="192" mass="22277">MRNKGFASRAVIPAIELAERGLMQVCETIAAHGAHRILFRRDETNSECSSLHFPRNCRYRFSPAIGTRHRIPLQRAMQPSPVNFSFSQTRKPIWEEKLAYGAASSRIGRMCWARARKRALLSTFADRRPNYYAHEHYTYIRAQRQNEVSAKERYRLDATAGRTTRDRERERENTQGTSPRATRASLRFGAFN</sequence>
<evidence type="ECO:0000313" key="3">
    <source>
        <dbReference type="Proteomes" id="UP001627154"/>
    </source>
</evidence>
<proteinExistence type="predicted"/>
<name>A0ABD2X9Y8_9HYME</name>
<reference evidence="2 3" key="1">
    <citation type="journal article" date="2024" name="bioRxiv">
        <title>A reference genome for Trichogramma kaykai: A tiny desert-dwelling parasitoid wasp with competing sex-ratio distorters.</title>
        <authorList>
            <person name="Culotta J."/>
            <person name="Lindsey A.R."/>
        </authorList>
    </citation>
    <scope>NUCLEOTIDE SEQUENCE [LARGE SCALE GENOMIC DNA]</scope>
    <source>
        <strain evidence="2 3">KSX58</strain>
    </source>
</reference>
<dbReference type="EMBL" id="JBJJXI010000045">
    <property type="protein sequence ID" value="KAL3401592.1"/>
    <property type="molecule type" value="Genomic_DNA"/>
</dbReference>
<dbReference type="AlphaFoldDB" id="A0ABD2X9Y8"/>
<feature type="region of interest" description="Disordered" evidence="1">
    <location>
        <begin position="153"/>
        <end position="192"/>
    </location>
</feature>
<gene>
    <name evidence="2" type="ORF">TKK_005404</name>
</gene>
<evidence type="ECO:0000313" key="2">
    <source>
        <dbReference type="EMBL" id="KAL3401592.1"/>
    </source>
</evidence>
<evidence type="ECO:0000256" key="1">
    <source>
        <dbReference type="SAM" id="MobiDB-lite"/>
    </source>
</evidence>
<dbReference type="Proteomes" id="UP001627154">
    <property type="component" value="Unassembled WGS sequence"/>
</dbReference>
<keyword evidence="3" id="KW-1185">Reference proteome</keyword>
<accession>A0ABD2X9Y8</accession>
<organism evidence="2 3">
    <name type="scientific">Trichogramma kaykai</name>
    <dbReference type="NCBI Taxonomy" id="54128"/>
    <lineage>
        <taxon>Eukaryota</taxon>
        <taxon>Metazoa</taxon>
        <taxon>Ecdysozoa</taxon>
        <taxon>Arthropoda</taxon>
        <taxon>Hexapoda</taxon>
        <taxon>Insecta</taxon>
        <taxon>Pterygota</taxon>
        <taxon>Neoptera</taxon>
        <taxon>Endopterygota</taxon>
        <taxon>Hymenoptera</taxon>
        <taxon>Apocrita</taxon>
        <taxon>Proctotrupomorpha</taxon>
        <taxon>Chalcidoidea</taxon>
        <taxon>Trichogrammatidae</taxon>
        <taxon>Trichogramma</taxon>
    </lineage>
</organism>
<protein>
    <submittedName>
        <fullName evidence="2">Uncharacterized protein</fullName>
    </submittedName>
</protein>
<feature type="compositionally biased region" description="Basic and acidic residues" evidence="1">
    <location>
        <begin position="163"/>
        <end position="173"/>
    </location>
</feature>